<reference evidence="2" key="1">
    <citation type="submission" date="2017-08" db="EMBL/GenBank/DDBJ databases">
        <authorList>
            <person name="Polle J.E."/>
            <person name="Barry K."/>
            <person name="Cushman J."/>
            <person name="Schmutz J."/>
            <person name="Tran D."/>
            <person name="Hathwaick L.T."/>
            <person name="Yim W.C."/>
            <person name="Jenkins J."/>
            <person name="Mckie-Krisberg Z.M."/>
            <person name="Prochnik S."/>
            <person name="Lindquist E."/>
            <person name="Dockter R.B."/>
            <person name="Adam C."/>
            <person name="Molina H."/>
            <person name="Bunkerborg J."/>
            <person name="Jin E."/>
            <person name="Buchheim M."/>
            <person name="Magnuson J."/>
        </authorList>
    </citation>
    <scope>NUCLEOTIDE SEQUENCE</scope>
    <source>
        <strain evidence="2">CCAP 19/18</strain>
    </source>
</reference>
<dbReference type="PANTHER" id="PTHR34356">
    <property type="entry name" value="ANTIGENIC HEAT-STABLE PROTEIN"/>
    <property type="match status" value="1"/>
</dbReference>
<dbReference type="EMBL" id="MU070001">
    <property type="protein sequence ID" value="KAF5830837.1"/>
    <property type="molecule type" value="Genomic_DNA"/>
</dbReference>
<evidence type="ECO:0000313" key="3">
    <source>
        <dbReference type="Proteomes" id="UP000815325"/>
    </source>
</evidence>
<name>A0ABQ7G895_DUNSA</name>
<keyword evidence="3" id="KW-1185">Reference proteome</keyword>
<feature type="region of interest" description="Disordered" evidence="1">
    <location>
        <begin position="106"/>
        <end position="151"/>
    </location>
</feature>
<proteinExistence type="predicted"/>
<gene>
    <name evidence="2" type="ORF">DUNSADRAFT_13960</name>
</gene>
<dbReference type="PANTHER" id="PTHR34356:SF1">
    <property type="entry name" value="ANTIGENIC HEAT-STABLE PROTEIN"/>
    <property type="match status" value="1"/>
</dbReference>
<organism evidence="2 3">
    <name type="scientific">Dunaliella salina</name>
    <name type="common">Green alga</name>
    <name type="synonym">Protococcus salinus</name>
    <dbReference type="NCBI Taxonomy" id="3046"/>
    <lineage>
        <taxon>Eukaryota</taxon>
        <taxon>Viridiplantae</taxon>
        <taxon>Chlorophyta</taxon>
        <taxon>core chlorophytes</taxon>
        <taxon>Chlorophyceae</taxon>
        <taxon>CS clade</taxon>
        <taxon>Chlamydomonadales</taxon>
        <taxon>Dunaliellaceae</taxon>
        <taxon>Dunaliella</taxon>
    </lineage>
</organism>
<comment type="caution">
    <text evidence="2">The sequence shown here is derived from an EMBL/GenBank/DDBJ whole genome shotgun (WGS) entry which is preliminary data.</text>
</comment>
<accession>A0ABQ7G895</accession>
<protein>
    <submittedName>
        <fullName evidence="2">Uncharacterized protein</fullName>
    </submittedName>
</protein>
<evidence type="ECO:0000256" key="1">
    <source>
        <dbReference type="SAM" id="MobiDB-lite"/>
    </source>
</evidence>
<evidence type="ECO:0000313" key="2">
    <source>
        <dbReference type="EMBL" id="KAF5830837.1"/>
    </source>
</evidence>
<feature type="compositionally biased region" description="Low complexity" evidence="1">
    <location>
        <begin position="109"/>
        <end position="140"/>
    </location>
</feature>
<dbReference type="Proteomes" id="UP000815325">
    <property type="component" value="Unassembled WGS sequence"/>
</dbReference>
<sequence length="151" mass="17396">MDAQAMDSGSFDELRKLLLDQLRNDEGLKQYSLELLESSKTLENVEWQNTRNKKTFDDLKKEIEEKLMAKASATVWSLMDAKDSNTSKLIEARVHEGLCQVYEERHNMSSSTQSSSMDQPQPLAHQHQFHQQAIHQTQHAGFPSSYHQYNA</sequence>